<dbReference type="RefSeq" id="WP_172153561.1">
    <property type="nucleotide sequence ID" value="NZ_BAABID010000015.1"/>
</dbReference>
<comment type="caution">
    <text evidence="1">The sequence shown here is derived from an EMBL/GenBank/DDBJ whole genome shotgun (WGS) entry which is preliminary data.</text>
</comment>
<sequence length="345" mass="37760">MAQTEPLHAPAVRRLTRILETMNAPGSRLRSMLSADRDPPLVPPSVDARLADPELMTRGLAAGRYTAVRRSLLSAPPDSEAYEAWILGQVRALVESARGPLCFSHSTAALLHGAWSYATPRLVHVTHPANPHVRRRAEPDVRRHHTRLSGRDRSTVAGIHVTSKERTLVDCLRTLQPAAALVAADSLFRLGAVPAEVGRVMTASWGKRGMVQARRLLEVCDPRSASPGETVARLAAIDAGLPRPECQMVVSTRSGDRFVDLGWPEVGAGVEFDGEVKYSGGEFGLPADVLRRQQERHEDIVAAGVDLLRVGWAELSDPQQLGFDVREVYEAALRRSSREIRRRAA</sequence>
<name>A0ABP8YQY1_9MICO</name>
<accession>A0ABP8YQY1</accession>
<dbReference type="EMBL" id="BAABID010000015">
    <property type="protein sequence ID" value="GAA4734361.1"/>
    <property type="molecule type" value="Genomic_DNA"/>
</dbReference>
<evidence type="ECO:0000313" key="2">
    <source>
        <dbReference type="Proteomes" id="UP001500956"/>
    </source>
</evidence>
<dbReference type="Proteomes" id="UP001500956">
    <property type="component" value="Unassembled WGS sequence"/>
</dbReference>
<keyword evidence="2" id="KW-1185">Reference proteome</keyword>
<gene>
    <name evidence="1" type="ORF">GCM10023216_28800</name>
</gene>
<proteinExistence type="predicted"/>
<protein>
    <submittedName>
        <fullName evidence="1">DUF559 domain-containing protein</fullName>
    </submittedName>
</protein>
<reference evidence="2" key="1">
    <citation type="journal article" date="2019" name="Int. J. Syst. Evol. Microbiol.">
        <title>The Global Catalogue of Microorganisms (GCM) 10K type strain sequencing project: providing services to taxonomists for standard genome sequencing and annotation.</title>
        <authorList>
            <consortium name="The Broad Institute Genomics Platform"/>
            <consortium name="The Broad Institute Genome Sequencing Center for Infectious Disease"/>
            <person name="Wu L."/>
            <person name="Ma J."/>
        </authorList>
    </citation>
    <scope>NUCLEOTIDE SEQUENCE [LARGE SCALE GENOMIC DNA]</scope>
    <source>
        <strain evidence="2">JCM 18063</strain>
    </source>
</reference>
<organism evidence="1 2">
    <name type="scientific">Isoptericola chiayiensis</name>
    <dbReference type="NCBI Taxonomy" id="579446"/>
    <lineage>
        <taxon>Bacteria</taxon>
        <taxon>Bacillati</taxon>
        <taxon>Actinomycetota</taxon>
        <taxon>Actinomycetes</taxon>
        <taxon>Micrococcales</taxon>
        <taxon>Promicromonosporaceae</taxon>
        <taxon>Isoptericola</taxon>
    </lineage>
</organism>
<evidence type="ECO:0000313" key="1">
    <source>
        <dbReference type="EMBL" id="GAA4734361.1"/>
    </source>
</evidence>